<dbReference type="InterPro" id="IPR017970">
    <property type="entry name" value="Homeobox_CS"/>
</dbReference>
<evidence type="ECO:0000256" key="7">
    <source>
        <dbReference type="ARBA" id="ARBA00023155"/>
    </source>
</evidence>
<dbReference type="AlphaFoldDB" id="A0A8S1CDR5"/>
<evidence type="ECO:0000256" key="6">
    <source>
        <dbReference type="ARBA" id="ARBA00023125"/>
    </source>
</evidence>
<evidence type="ECO:0000256" key="10">
    <source>
        <dbReference type="PROSITE-ProRule" id="PRU00125"/>
    </source>
</evidence>
<evidence type="ECO:0008006" key="17">
    <source>
        <dbReference type="Google" id="ProtNLM"/>
    </source>
</evidence>
<dbReference type="PANTHER" id="PTHR24208:SF128">
    <property type="entry name" value="LIM3, ISOFORM G"/>
    <property type="match status" value="1"/>
</dbReference>
<dbReference type="PROSITE" id="PS50023">
    <property type="entry name" value="LIM_DOMAIN_2"/>
    <property type="match status" value="2"/>
</dbReference>
<dbReference type="InterPro" id="IPR049594">
    <property type="entry name" value="Lhx3/4-like_LIM2"/>
</dbReference>
<accession>A0A8S1CDR5</accession>
<keyword evidence="3" id="KW-0677">Repeat</keyword>
<dbReference type="InterPro" id="IPR001781">
    <property type="entry name" value="Znf_LIM"/>
</dbReference>
<keyword evidence="5 10" id="KW-0440">LIM domain</keyword>
<organism evidence="15 16">
    <name type="scientific">Cloeon dipterum</name>
    <dbReference type="NCBI Taxonomy" id="197152"/>
    <lineage>
        <taxon>Eukaryota</taxon>
        <taxon>Metazoa</taxon>
        <taxon>Ecdysozoa</taxon>
        <taxon>Arthropoda</taxon>
        <taxon>Hexapoda</taxon>
        <taxon>Insecta</taxon>
        <taxon>Pterygota</taxon>
        <taxon>Palaeoptera</taxon>
        <taxon>Ephemeroptera</taxon>
        <taxon>Pisciforma</taxon>
        <taxon>Baetidae</taxon>
        <taxon>Cloeon</taxon>
    </lineage>
</organism>
<evidence type="ECO:0000256" key="1">
    <source>
        <dbReference type="ARBA" id="ARBA00004123"/>
    </source>
</evidence>
<evidence type="ECO:0000256" key="12">
    <source>
        <dbReference type="SAM" id="MobiDB-lite"/>
    </source>
</evidence>
<dbReference type="SMART" id="SM00132">
    <property type="entry name" value="LIM"/>
    <property type="match status" value="2"/>
</dbReference>
<dbReference type="FunFam" id="1.10.10.60:FF:000219">
    <property type="entry name" value="LIM/homeobox protein Lhx3"/>
    <property type="match status" value="1"/>
</dbReference>
<dbReference type="Pfam" id="PF00412">
    <property type="entry name" value="LIM"/>
    <property type="match status" value="2"/>
</dbReference>
<evidence type="ECO:0000256" key="3">
    <source>
        <dbReference type="ARBA" id="ARBA00022737"/>
    </source>
</evidence>
<reference evidence="15 16" key="1">
    <citation type="submission" date="2020-04" db="EMBL/GenBank/DDBJ databases">
        <authorList>
            <person name="Alioto T."/>
            <person name="Alioto T."/>
            <person name="Gomez Garrido J."/>
        </authorList>
    </citation>
    <scope>NUCLEOTIDE SEQUENCE [LARGE SCALE GENOMIC DNA]</scope>
</reference>
<protein>
    <recommendedName>
        <fullName evidence="17">LIM/homeobox protein Lhx3</fullName>
    </recommendedName>
</protein>
<dbReference type="InterPro" id="IPR009057">
    <property type="entry name" value="Homeodomain-like_sf"/>
</dbReference>
<keyword evidence="6 9" id="KW-0238">DNA-binding</keyword>
<keyword evidence="7 9" id="KW-0371">Homeobox</keyword>
<comment type="subcellular location">
    <subcellularLocation>
        <location evidence="1 9 11">Nucleus</location>
    </subcellularLocation>
</comment>
<feature type="compositionally biased region" description="Polar residues" evidence="12">
    <location>
        <begin position="391"/>
        <end position="418"/>
    </location>
</feature>
<dbReference type="Proteomes" id="UP000494165">
    <property type="component" value="Unassembled WGS sequence"/>
</dbReference>
<feature type="compositionally biased region" description="Pro residues" evidence="12">
    <location>
        <begin position="12"/>
        <end position="36"/>
    </location>
</feature>
<keyword evidence="16" id="KW-1185">Reference proteome</keyword>
<dbReference type="CDD" id="cd09368">
    <property type="entry name" value="LIM1_Lhx3_Lhx4"/>
    <property type="match status" value="1"/>
</dbReference>
<dbReference type="CDD" id="cd09376">
    <property type="entry name" value="LIM2_Lhx3_Lhx4"/>
    <property type="match status" value="1"/>
</dbReference>
<dbReference type="EMBL" id="CADEPI010000025">
    <property type="protein sequence ID" value="CAB3366525.1"/>
    <property type="molecule type" value="Genomic_DNA"/>
</dbReference>
<evidence type="ECO:0000313" key="15">
    <source>
        <dbReference type="EMBL" id="CAB3366525.1"/>
    </source>
</evidence>
<feature type="compositionally biased region" description="Basic and acidic residues" evidence="12">
    <location>
        <begin position="298"/>
        <end position="308"/>
    </location>
</feature>
<name>A0A8S1CDR5_9INSE</name>
<evidence type="ECO:0000313" key="16">
    <source>
        <dbReference type="Proteomes" id="UP000494165"/>
    </source>
</evidence>
<dbReference type="PROSITE" id="PS00478">
    <property type="entry name" value="LIM_DOMAIN_1"/>
    <property type="match status" value="1"/>
</dbReference>
<dbReference type="SUPFAM" id="SSF57716">
    <property type="entry name" value="Glucocorticoid receptor-like (DNA-binding domain)"/>
    <property type="match status" value="2"/>
</dbReference>
<evidence type="ECO:0000256" key="5">
    <source>
        <dbReference type="ARBA" id="ARBA00023038"/>
    </source>
</evidence>
<feature type="region of interest" description="Disordered" evidence="12">
    <location>
        <begin position="11"/>
        <end position="56"/>
    </location>
</feature>
<dbReference type="InterPro" id="IPR050453">
    <property type="entry name" value="LIM_Homeobox_TF"/>
</dbReference>
<dbReference type="SUPFAM" id="SSF46689">
    <property type="entry name" value="Homeodomain-like"/>
    <property type="match status" value="1"/>
</dbReference>
<evidence type="ECO:0000256" key="2">
    <source>
        <dbReference type="ARBA" id="ARBA00022723"/>
    </source>
</evidence>
<dbReference type="SMART" id="SM00389">
    <property type="entry name" value="HOX"/>
    <property type="match status" value="1"/>
</dbReference>
<gene>
    <name evidence="15" type="ORF">CLODIP_2_CD00084</name>
</gene>
<feature type="region of interest" description="Disordered" evidence="12">
    <location>
        <begin position="282"/>
        <end position="308"/>
    </location>
</feature>
<dbReference type="Gene3D" id="2.10.110.10">
    <property type="entry name" value="Cysteine Rich Protein"/>
    <property type="match status" value="2"/>
</dbReference>
<evidence type="ECO:0000259" key="14">
    <source>
        <dbReference type="PROSITE" id="PS50071"/>
    </source>
</evidence>
<evidence type="ECO:0000259" key="13">
    <source>
        <dbReference type="PROSITE" id="PS50023"/>
    </source>
</evidence>
<dbReference type="Pfam" id="PF00046">
    <property type="entry name" value="Homeodomain"/>
    <property type="match status" value="1"/>
</dbReference>
<dbReference type="GO" id="GO:0000977">
    <property type="term" value="F:RNA polymerase II transcription regulatory region sequence-specific DNA binding"/>
    <property type="evidence" value="ECO:0007669"/>
    <property type="project" value="TreeGrafter"/>
</dbReference>
<proteinExistence type="predicted"/>
<keyword evidence="4 10" id="KW-0862">Zinc</keyword>
<dbReference type="CDD" id="cd00086">
    <property type="entry name" value="homeodomain"/>
    <property type="match status" value="1"/>
</dbReference>
<keyword evidence="8 9" id="KW-0539">Nucleus</keyword>
<evidence type="ECO:0000256" key="8">
    <source>
        <dbReference type="ARBA" id="ARBA00023242"/>
    </source>
</evidence>
<feature type="DNA-binding region" description="Homeobox" evidence="9">
    <location>
        <begin position="213"/>
        <end position="272"/>
    </location>
</feature>
<evidence type="ECO:0000256" key="4">
    <source>
        <dbReference type="ARBA" id="ARBA00022833"/>
    </source>
</evidence>
<feature type="domain" description="Homeobox" evidence="14">
    <location>
        <begin position="211"/>
        <end position="271"/>
    </location>
</feature>
<dbReference type="Gene3D" id="1.10.10.60">
    <property type="entry name" value="Homeodomain-like"/>
    <property type="match status" value="1"/>
</dbReference>
<dbReference type="PROSITE" id="PS00027">
    <property type="entry name" value="HOMEOBOX_1"/>
    <property type="match status" value="1"/>
</dbReference>
<dbReference type="FunFam" id="2.10.110.10:FF:000006">
    <property type="entry name" value="LIM homeobox transcription factor 1-beta"/>
    <property type="match status" value="1"/>
</dbReference>
<dbReference type="InterPro" id="IPR001356">
    <property type="entry name" value="HD"/>
</dbReference>
<feature type="region of interest" description="Disordered" evidence="12">
    <location>
        <begin position="338"/>
        <end position="440"/>
    </location>
</feature>
<feature type="domain" description="LIM zinc-binding" evidence="13">
    <location>
        <begin position="136"/>
        <end position="198"/>
    </location>
</feature>
<sequence>MSAAVGQFLLHHPPPPPMPPMPGPLLPPLGPEPPPAHMMHLKSSPDDPTRPPTPGHSQEVLLALLARNKNLEATIPRCGGCSELILDRFILKVLDRPWHARCLKCADCGAQLAERCYARHGDVFCKEDFFKRFGTKCAGCDQGIPPTQVVRRAQEHVFHLGCFACALCSRQLATGDEFYLTDDRRLVCKADWETARSKGGDVSDGSLEGDQPNKRPRTTITAKQLETLKQAYNNSPKPARHVREQLSQDTGLDMRVVQVWFQNRRAKEKRLKKDAGRTRWSQYFRSIKGSGAGSSSPRSDKMDTKDSEREILDSSYSHDLNSNDSYSTVANLTIEGESGAASPRGANSYIGAPGSPSFLPQSHSPPPQHIVPPAHHGGPGWDTMGVFNLAASRSTAGPPASSSLQAGPGSDLSSTNSPHGYPDFPPSPDSWLGEVGSSRY</sequence>
<dbReference type="GO" id="GO:0030182">
    <property type="term" value="P:neuron differentiation"/>
    <property type="evidence" value="ECO:0007669"/>
    <property type="project" value="TreeGrafter"/>
</dbReference>
<keyword evidence="2 10" id="KW-0479">Metal-binding</keyword>
<dbReference type="PANTHER" id="PTHR24208">
    <property type="entry name" value="LIM/HOMEOBOX PROTEIN LHX"/>
    <property type="match status" value="1"/>
</dbReference>
<feature type="domain" description="LIM zinc-binding" evidence="13">
    <location>
        <begin position="76"/>
        <end position="135"/>
    </location>
</feature>
<feature type="region of interest" description="Disordered" evidence="12">
    <location>
        <begin position="196"/>
        <end position="218"/>
    </location>
</feature>
<evidence type="ECO:0000256" key="9">
    <source>
        <dbReference type="PROSITE-ProRule" id="PRU00108"/>
    </source>
</evidence>
<evidence type="ECO:0000256" key="11">
    <source>
        <dbReference type="RuleBase" id="RU000682"/>
    </source>
</evidence>
<dbReference type="GO" id="GO:0000981">
    <property type="term" value="F:DNA-binding transcription factor activity, RNA polymerase II-specific"/>
    <property type="evidence" value="ECO:0007669"/>
    <property type="project" value="InterPro"/>
</dbReference>
<comment type="caution">
    <text evidence="15">The sequence shown here is derived from an EMBL/GenBank/DDBJ whole genome shotgun (WGS) entry which is preliminary data.</text>
</comment>
<dbReference type="FunFam" id="2.10.110.10:FF:000032">
    <property type="entry name" value="LIM/homeobox protein Lhx3"/>
    <property type="match status" value="1"/>
</dbReference>
<dbReference type="GO" id="GO:0005634">
    <property type="term" value="C:nucleus"/>
    <property type="evidence" value="ECO:0007669"/>
    <property type="project" value="UniProtKB-SubCell"/>
</dbReference>
<dbReference type="PROSITE" id="PS50071">
    <property type="entry name" value="HOMEOBOX_2"/>
    <property type="match status" value="1"/>
</dbReference>
<dbReference type="GO" id="GO:0008270">
    <property type="term" value="F:zinc ion binding"/>
    <property type="evidence" value="ECO:0007669"/>
    <property type="project" value="InterPro"/>
</dbReference>
<dbReference type="OrthoDB" id="10068367at2759"/>